<feature type="transmembrane region" description="Helical" evidence="1">
    <location>
        <begin position="12"/>
        <end position="35"/>
    </location>
</feature>
<dbReference type="Gene3D" id="3.20.20.450">
    <property type="entry name" value="EAL domain"/>
    <property type="match status" value="1"/>
</dbReference>
<evidence type="ECO:0000313" key="5">
    <source>
        <dbReference type="Proteomes" id="UP001196870"/>
    </source>
</evidence>
<dbReference type="PROSITE" id="PS50883">
    <property type="entry name" value="EAL"/>
    <property type="match status" value="1"/>
</dbReference>
<comment type="caution">
    <text evidence="4">The sequence shown here is derived from an EMBL/GenBank/DDBJ whole genome shotgun (WGS) entry which is preliminary data.</text>
</comment>
<dbReference type="CDD" id="cd01949">
    <property type="entry name" value="GGDEF"/>
    <property type="match status" value="1"/>
</dbReference>
<evidence type="ECO:0000256" key="1">
    <source>
        <dbReference type="SAM" id="Phobius"/>
    </source>
</evidence>
<keyword evidence="1" id="KW-0812">Transmembrane</keyword>
<evidence type="ECO:0000259" key="3">
    <source>
        <dbReference type="PROSITE" id="PS50887"/>
    </source>
</evidence>
<dbReference type="SMART" id="SM00052">
    <property type="entry name" value="EAL"/>
    <property type="match status" value="1"/>
</dbReference>
<dbReference type="InterPro" id="IPR035919">
    <property type="entry name" value="EAL_sf"/>
</dbReference>
<dbReference type="Proteomes" id="UP001196870">
    <property type="component" value="Unassembled WGS sequence"/>
</dbReference>
<dbReference type="NCBIfam" id="TIGR00254">
    <property type="entry name" value="GGDEF"/>
    <property type="match status" value="1"/>
</dbReference>
<dbReference type="InterPro" id="IPR043128">
    <property type="entry name" value="Rev_trsase/Diguanyl_cyclase"/>
</dbReference>
<protein>
    <submittedName>
        <fullName evidence="4">EAL domain-containing protein</fullName>
    </submittedName>
</protein>
<dbReference type="Pfam" id="PF00563">
    <property type="entry name" value="EAL"/>
    <property type="match status" value="1"/>
</dbReference>
<feature type="domain" description="EAL" evidence="2">
    <location>
        <begin position="354"/>
        <end position="604"/>
    </location>
</feature>
<keyword evidence="5" id="KW-1185">Reference proteome</keyword>
<accession>A0ABS5EYX9</accession>
<dbReference type="InterPro" id="IPR029787">
    <property type="entry name" value="Nucleotide_cyclase"/>
</dbReference>
<organism evidence="4 5">
    <name type="scientific">Plastoroseomonas hellenica</name>
    <dbReference type="NCBI Taxonomy" id="2687306"/>
    <lineage>
        <taxon>Bacteria</taxon>
        <taxon>Pseudomonadati</taxon>
        <taxon>Pseudomonadota</taxon>
        <taxon>Alphaproteobacteria</taxon>
        <taxon>Acetobacterales</taxon>
        <taxon>Acetobacteraceae</taxon>
        <taxon>Plastoroseomonas</taxon>
    </lineage>
</organism>
<evidence type="ECO:0000313" key="4">
    <source>
        <dbReference type="EMBL" id="MBR0665491.1"/>
    </source>
</evidence>
<gene>
    <name evidence="4" type="ORF">GXW71_14105</name>
</gene>
<sequence length="610" mass="66000">MTGDRPGMPGPRLVRFVTGLAAAISIAIALTLPAVHFWSAWHREFATVNAEATLAAAEVSALASRTPGLWEYQEHRLQGLLSIGAEKGRRRVLTMDGVVVTELVLQRRQPGPEITASAPVLDAGRQVGRVEVTHPLRETLLETAQVGALALLLAVVAFVGLRLLPLRLLQRSLSRAAHLATHDALTGLPNRLLFRDRLGQALSRARREGGAVAVLYLDLDQFKEINDSLGHAAGDRLLQVVAARLAATVRETDTLARLGGDEFAIIQSGTRQPGDAEALAQRLIEELSIPYDLDGHQAVIGASVGIAMRGGDATASDVNALQQEADVALYRSKGEGRGTYRFFEAAMHARLRERKAMQADLRAALRTGAFTLQYQPQFSLAGDCVVGAEALIRWHHAVRGIILPEAFIPLTEETGLIIPIGDWVLREACRQAATWPPGLRVAVNVSPVQFREAAFVERVQQALLASGLEPGRLELEVTEGILLTDTDETLVTLGRLRTLGVSLAMDDFGTGYSSLGYLLKFRFDKIKIDRSFVHELAKGGDAAAIVSAVVALCHSLGIRSNAEGVEDALEEALLREQGCEEIQGYHIGRPMPADQIDAFFARRAAVETRS</sequence>
<dbReference type="InterPro" id="IPR052155">
    <property type="entry name" value="Biofilm_reg_signaling"/>
</dbReference>
<dbReference type="Gene3D" id="3.30.70.270">
    <property type="match status" value="1"/>
</dbReference>
<evidence type="ECO:0000259" key="2">
    <source>
        <dbReference type="PROSITE" id="PS50883"/>
    </source>
</evidence>
<name>A0ABS5EYX9_9PROT</name>
<keyword evidence="1" id="KW-1133">Transmembrane helix</keyword>
<dbReference type="PANTHER" id="PTHR44757">
    <property type="entry name" value="DIGUANYLATE CYCLASE DGCP"/>
    <property type="match status" value="1"/>
</dbReference>
<feature type="domain" description="GGDEF" evidence="3">
    <location>
        <begin position="210"/>
        <end position="345"/>
    </location>
</feature>
<dbReference type="Pfam" id="PF00990">
    <property type="entry name" value="GGDEF"/>
    <property type="match status" value="1"/>
</dbReference>
<dbReference type="RefSeq" id="WP_211853159.1">
    <property type="nucleotide sequence ID" value="NZ_JAAGBB010000015.1"/>
</dbReference>
<dbReference type="EMBL" id="JAAGBB010000015">
    <property type="protein sequence ID" value="MBR0665491.1"/>
    <property type="molecule type" value="Genomic_DNA"/>
</dbReference>
<dbReference type="PANTHER" id="PTHR44757:SF2">
    <property type="entry name" value="BIOFILM ARCHITECTURE MAINTENANCE PROTEIN MBAA"/>
    <property type="match status" value="1"/>
</dbReference>
<keyword evidence="1" id="KW-0472">Membrane</keyword>
<reference evidence="5" key="1">
    <citation type="journal article" date="2021" name="Syst. Appl. Microbiol.">
        <title>Roseomonas hellenica sp. nov., isolated from roots of wild-growing Alkanna tinctoria.</title>
        <authorList>
            <person name="Rat A."/>
            <person name="Naranjo H.D."/>
            <person name="Lebbe L."/>
            <person name="Cnockaert M."/>
            <person name="Krigas N."/>
            <person name="Grigoriadou K."/>
            <person name="Maloupa E."/>
            <person name="Willems A."/>
        </authorList>
    </citation>
    <scope>NUCLEOTIDE SEQUENCE [LARGE SCALE GENOMIC DNA]</scope>
    <source>
        <strain evidence="5">LMG 31523</strain>
    </source>
</reference>
<dbReference type="CDD" id="cd01948">
    <property type="entry name" value="EAL"/>
    <property type="match status" value="1"/>
</dbReference>
<proteinExistence type="predicted"/>
<dbReference type="SUPFAM" id="SSF141868">
    <property type="entry name" value="EAL domain-like"/>
    <property type="match status" value="1"/>
</dbReference>
<dbReference type="InterPro" id="IPR001633">
    <property type="entry name" value="EAL_dom"/>
</dbReference>
<dbReference type="PROSITE" id="PS50887">
    <property type="entry name" value="GGDEF"/>
    <property type="match status" value="1"/>
</dbReference>
<dbReference type="InterPro" id="IPR000160">
    <property type="entry name" value="GGDEF_dom"/>
</dbReference>
<dbReference type="SUPFAM" id="SSF55073">
    <property type="entry name" value="Nucleotide cyclase"/>
    <property type="match status" value="1"/>
</dbReference>
<dbReference type="SMART" id="SM00267">
    <property type="entry name" value="GGDEF"/>
    <property type="match status" value="1"/>
</dbReference>